<dbReference type="Pfam" id="PF13715">
    <property type="entry name" value="CarbopepD_reg_2"/>
    <property type="match status" value="1"/>
</dbReference>
<protein>
    <submittedName>
        <fullName evidence="11">TonB-linked SusC/RagA family outer membrane protein</fullName>
    </submittedName>
</protein>
<accession>A0ABY3AFU0</accession>
<evidence type="ECO:0000313" key="12">
    <source>
        <dbReference type="Proteomes" id="UP000315363"/>
    </source>
</evidence>
<organism evidence="11 12">
    <name type="scientific">Arenibacter algicola</name>
    <dbReference type="NCBI Taxonomy" id="616991"/>
    <lineage>
        <taxon>Bacteria</taxon>
        <taxon>Pseudomonadati</taxon>
        <taxon>Bacteroidota</taxon>
        <taxon>Flavobacteriia</taxon>
        <taxon>Flavobacteriales</taxon>
        <taxon>Flavobacteriaceae</taxon>
        <taxon>Arenibacter</taxon>
    </lineage>
</organism>
<evidence type="ECO:0000256" key="9">
    <source>
        <dbReference type="SAM" id="SignalP"/>
    </source>
</evidence>
<feature type="domain" description="TonB-dependent receptor plug" evidence="10">
    <location>
        <begin position="141"/>
        <end position="240"/>
    </location>
</feature>
<evidence type="ECO:0000256" key="5">
    <source>
        <dbReference type="ARBA" id="ARBA00022729"/>
    </source>
</evidence>
<keyword evidence="6 8" id="KW-0472">Membrane</keyword>
<dbReference type="InterPro" id="IPR037066">
    <property type="entry name" value="Plug_dom_sf"/>
</dbReference>
<dbReference type="InterPro" id="IPR023996">
    <property type="entry name" value="TonB-dep_OMP_SusC/RagA"/>
</dbReference>
<dbReference type="NCBIfam" id="TIGR04056">
    <property type="entry name" value="OMP_RagA_SusC"/>
    <property type="match status" value="1"/>
</dbReference>
<comment type="subcellular location">
    <subcellularLocation>
        <location evidence="1 8">Cell outer membrane</location>
        <topology evidence="1 8">Multi-pass membrane protein</topology>
    </subcellularLocation>
</comment>
<dbReference type="PANTHER" id="PTHR30069:SF29">
    <property type="entry name" value="HEMOGLOBIN AND HEMOGLOBIN-HAPTOGLOBIN-BINDING PROTEIN 1-RELATED"/>
    <property type="match status" value="1"/>
</dbReference>
<comment type="caution">
    <text evidence="11">The sequence shown here is derived from an EMBL/GenBank/DDBJ whole genome shotgun (WGS) entry which is preliminary data.</text>
</comment>
<dbReference type="Gene3D" id="2.40.170.20">
    <property type="entry name" value="TonB-dependent receptor, beta-barrel domain"/>
    <property type="match status" value="1"/>
</dbReference>
<keyword evidence="2 8" id="KW-0813">Transport</keyword>
<keyword evidence="5 9" id="KW-0732">Signal</keyword>
<evidence type="ECO:0000259" key="10">
    <source>
        <dbReference type="Pfam" id="PF07715"/>
    </source>
</evidence>
<dbReference type="SUPFAM" id="SSF56935">
    <property type="entry name" value="Porins"/>
    <property type="match status" value="1"/>
</dbReference>
<keyword evidence="4 8" id="KW-0812">Transmembrane</keyword>
<dbReference type="EMBL" id="VHIF01000001">
    <property type="protein sequence ID" value="TQO39647.1"/>
    <property type="molecule type" value="Genomic_DNA"/>
</dbReference>
<name>A0ABY3AFU0_9FLAO</name>
<reference evidence="11 12" key="1">
    <citation type="submission" date="2019-06" db="EMBL/GenBank/DDBJ databases">
        <title>A large-scale integrated study on North Sea by COGITO (Coastal Microbe Genomic &amp; Taxonomic Observatory).</title>
        <authorList>
            <person name="Teeling H."/>
        </authorList>
    </citation>
    <scope>NUCLEOTIDE SEQUENCE [LARGE SCALE GENOMIC DNA]</scope>
    <source>
        <strain evidence="11 12">MAR_2009_79</strain>
    </source>
</reference>
<evidence type="ECO:0000256" key="4">
    <source>
        <dbReference type="ARBA" id="ARBA00022692"/>
    </source>
</evidence>
<feature type="signal peptide" evidence="9">
    <location>
        <begin position="1"/>
        <end position="33"/>
    </location>
</feature>
<comment type="similarity">
    <text evidence="8">Belongs to the TonB-dependent receptor family.</text>
</comment>
<proteinExistence type="inferred from homology"/>
<dbReference type="InterPro" id="IPR023997">
    <property type="entry name" value="TonB-dep_OMP_SusC/RagA_CS"/>
</dbReference>
<dbReference type="InterPro" id="IPR012910">
    <property type="entry name" value="Plug_dom"/>
</dbReference>
<evidence type="ECO:0000256" key="8">
    <source>
        <dbReference type="PROSITE-ProRule" id="PRU01360"/>
    </source>
</evidence>
<keyword evidence="7 8" id="KW-0998">Cell outer membrane</keyword>
<evidence type="ECO:0000256" key="3">
    <source>
        <dbReference type="ARBA" id="ARBA00022452"/>
    </source>
</evidence>
<evidence type="ECO:0000256" key="7">
    <source>
        <dbReference type="ARBA" id="ARBA00023237"/>
    </source>
</evidence>
<keyword evidence="12" id="KW-1185">Reference proteome</keyword>
<evidence type="ECO:0000313" key="11">
    <source>
        <dbReference type="EMBL" id="TQO39647.1"/>
    </source>
</evidence>
<dbReference type="InterPro" id="IPR039426">
    <property type="entry name" value="TonB-dep_rcpt-like"/>
</dbReference>
<keyword evidence="3 8" id="KW-1134">Transmembrane beta strand</keyword>
<dbReference type="SUPFAM" id="SSF49464">
    <property type="entry name" value="Carboxypeptidase regulatory domain-like"/>
    <property type="match status" value="1"/>
</dbReference>
<dbReference type="PANTHER" id="PTHR30069">
    <property type="entry name" value="TONB-DEPENDENT OUTER MEMBRANE RECEPTOR"/>
    <property type="match status" value="1"/>
</dbReference>
<evidence type="ECO:0000256" key="6">
    <source>
        <dbReference type="ARBA" id="ARBA00023136"/>
    </source>
</evidence>
<gene>
    <name evidence="11" type="ORF">GQ41_4329</name>
</gene>
<evidence type="ECO:0000256" key="2">
    <source>
        <dbReference type="ARBA" id="ARBA00022448"/>
    </source>
</evidence>
<dbReference type="InterPro" id="IPR008969">
    <property type="entry name" value="CarboxyPept-like_regulatory"/>
</dbReference>
<dbReference type="Proteomes" id="UP000315363">
    <property type="component" value="Unassembled WGS sequence"/>
</dbReference>
<dbReference type="InterPro" id="IPR036942">
    <property type="entry name" value="Beta-barrel_TonB_sf"/>
</dbReference>
<dbReference type="Pfam" id="PF07715">
    <property type="entry name" value="Plug"/>
    <property type="match status" value="1"/>
</dbReference>
<dbReference type="RefSeq" id="WP_227021048.1">
    <property type="nucleotide sequence ID" value="NZ_VHIF01000001.1"/>
</dbReference>
<feature type="chain" id="PRO_5045817554" evidence="9">
    <location>
        <begin position="34"/>
        <end position="1080"/>
    </location>
</feature>
<dbReference type="PROSITE" id="PS52016">
    <property type="entry name" value="TONB_DEPENDENT_REC_3"/>
    <property type="match status" value="1"/>
</dbReference>
<dbReference type="Gene3D" id="2.60.40.1120">
    <property type="entry name" value="Carboxypeptidase-like, regulatory domain"/>
    <property type="match status" value="1"/>
</dbReference>
<dbReference type="Gene3D" id="2.170.130.10">
    <property type="entry name" value="TonB-dependent receptor, plug domain"/>
    <property type="match status" value="1"/>
</dbReference>
<dbReference type="NCBIfam" id="TIGR04057">
    <property type="entry name" value="SusC_RagA_signa"/>
    <property type="match status" value="1"/>
</dbReference>
<sequence length="1080" mass="119655">MKNQMIKKKISTRLKSSGYVLFFVLSLSLSSRANSFDLDLSLKSRTKVQQSIIKGTVVDDMGVPLPSASVLFKGTTRGVVTDFDGNFSIEASIGDVLEVSYLGMKTVQITIKSTDDLKVALEIDAAALSEVVVVGYGTQKKINVTGSVSSVKAEDLVQVPATNVKNLLIGQIPGLVTNQNPGLPGQDNVNLSIRGFGSPLVIVDGVESYLDRLDPNDIENISVLKDASAAIYGARAGNGVILVTTKRGKSGKAKIDYHGFYGTQNRLTFPDISGAEGFLRLGRDGIFNEQYNPAAPDAPIAYGTLFTEENLQKVRSGEIGNYDWVDALLKSSGATLEQHNISARGGSDDVRYYTSVGLLNQSGIFNGDYNYKKISITNNLDANLSKNLSLSFNSSYIDEYRDYSSIGLNEVWNDLRTAQPIFNPTLPDSDRAPYSGFSQRSPVARVQQKFAGYERTNLETLAAALDIKYRMPFIPGLTMGLKNNIRFRLITTNRLRKPYDVWSYDPSSPSADSEGYIKEATISTNDFYKYIGGANFNDDPKRRLLSRVYLNYEKEWGNHNLGALAFAEKEDNLYERLTVLRRDLLSSDVPEVSAGDDGLTTTGGIGIPLSYTRQSVAARLNYSYADKYLLEGTIRGDGSSKFGPNVRWGYFPSVSLGWNVAKENFLQDSKNINALKLRLSYSETGIDSNIGNTAFEFLSGFSETGQVYYLDENTPTSTIRTEGIANPLVTWEETTIYNAGLDMSFYGGKLYANLDAFYRNREGLLRIPIEGLPSTFGADLPATNLDSRNNRGFEALLGYRNTWEDFGMNIAGTFTLARERYGKYQEVIDENDPVQIRLNKRSGRYVNTTFGYQSDGLFNSQQEVDDYLNQYTIEDLNGSPKPGDIRYVDRNGDNILNREDQYQIGFGNVAEMLFSLNSNFSYKNFSLGMLWQGASKFNVLIASGARNPFDNETVPYTLHEKYSWRQDPSNPGIGANPNAQLPAFDRGGARTWNAAGSDFWLKDGTYLRLKTANFSYKFPSDVLEKINFNNLELYVSGDNLLTFSKLGIHKDIIDPEEASSTSGLSLPLLRTFTLGVRIGL</sequence>
<evidence type="ECO:0000256" key="1">
    <source>
        <dbReference type="ARBA" id="ARBA00004571"/>
    </source>
</evidence>